<accession>A0A140YIA1</accession>
<protein>
    <submittedName>
        <fullName evidence="3">Truncated TMEM154</fullName>
    </submittedName>
</protein>
<dbReference type="AlphaFoldDB" id="A0A140YIA1"/>
<organism evidence="3">
    <name type="scientific">Ovis aries</name>
    <name type="common">Sheep</name>
    <dbReference type="NCBI Taxonomy" id="9940"/>
    <lineage>
        <taxon>Eukaryota</taxon>
        <taxon>Metazoa</taxon>
        <taxon>Chordata</taxon>
        <taxon>Craniata</taxon>
        <taxon>Vertebrata</taxon>
        <taxon>Euteleostomi</taxon>
        <taxon>Mammalia</taxon>
        <taxon>Eutheria</taxon>
        <taxon>Laurasiatheria</taxon>
        <taxon>Artiodactyla</taxon>
        <taxon>Ruminantia</taxon>
        <taxon>Pecora</taxon>
        <taxon>Bovidae</taxon>
        <taxon>Caprinae</taxon>
        <taxon>Ovis</taxon>
    </lineage>
</organism>
<evidence type="ECO:0000313" key="3">
    <source>
        <dbReference type="EMBL" id="AIZ49177.1"/>
    </source>
</evidence>
<name>A0A140YIA1_SHEEP</name>
<evidence type="ECO:0000313" key="2">
    <source>
        <dbReference type="EMBL" id="AIZ49174.1"/>
    </source>
</evidence>
<feature type="compositionally biased region" description="Low complexity" evidence="1">
    <location>
        <begin position="11"/>
        <end position="21"/>
    </location>
</feature>
<feature type="region of interest" description="Disordered" evidence="1">
    <location>
        <begin position="1"/>
        <end position="53"/>
    </location>
</feature>
<dbReference type="EMBL" id="KP142218">
    <property type="protein sequence ID" value="AIZ49176.1"/>
    <property type="molecule type" value="Genomic_DNA"/>
</dbReference>
<sequence>MPGARPPRLRAPPFSSPRSSRPFPPARRRERRTQNCQETCPQAWKAWMKSQRP</sequence>
<gene>
    <name evidence="3" type="primary">TMEM154</name>
</gene>
<dbReference type="EMBL" id="KP142216">
    <property type="protein sequence ID" value="AIZ49174.1"/>
    <property type="molecule type" value="mRNA"/>
</dbReference>
<dbReference type="EMBL" id="KP142217">
    <property type="protein sequence ID" value="AIZ49175.1"/>
    <property type="molecule type" value="mRNA"/>
</dbReference>
<proteinExistence type="evidence at transcript level"/>
<reference evidence="3" key="1">
    <citation type="journal article" date="2015" name="Vet. Res.">
        <title>Genetic subgroup of small ruminant lentiviruses that infects sheep homozygous for TMEM154 frameshift deletion mutation A4?53.</title>
        <authorList>
            <person name="Clawson M.L."/>
            <person name="Redden R."/>
            <person name="Schuller G."/>
            <person name="Heaton M.P."/>
            <person name="Workman A."/>
            <person name="Chitko-McKown C.G."/>
            <person name="Smith T.P."/>
            <person name="Leymaster K.A."/>
        </authorList>
    </citation>
    <scope>NUCLEOTIDE SEQUENCE</scope>
    <source>
        <strain evidence="2">1150</strain>
        <strain evidence="3">8540</strain>
        <tissue evidence="3">Blood</tissue>
    </source>
</reference>
<dbReference type="EMBL" id="KP142219">
    <property type="protein sequence ID" value="AIZ49177.1"/>
    <property type="molecule type" value="Genomic_DNA"/>
</dbReference>
<evidence type="ECO:0000256" key="1">
    <source>
        <dbReference type="SAM" id="MobiDB-lite"/>
    </source>
</evidence>